<dbReference type="Gene3D" id="3.40.630.30">
    <property type="match status" value="1"/>
</dbReference>
<reference evidence="3 4" key="1">
    <citation type="submission" date="2022-04" db="EMBL/GenBank/DDBJ databases">
        <title>Identification of a novel bacterium isolated from mangrove sediments.</title>
        <authorList>
            <person name="Pan X."/>
        </authorList>
    </citation>
    <scope>NUCLEOTIDE SEQUENCE [LARGE SCALE GENOMIC DNA]</scope>
    <source>
        <strain evidence="3 4">B2638</strain>
    </source>
</reference>
<dbReference type="InterPro" id="IPR016181">
    <property type="entry name" value="Acyl_CoA_acyltransferase"/>
</dbReference>
<organism evidence="3 4">
    <name type="scientific">Novosphingobium beihaiensis</name>
    <dbReference type="NCBI Taxonomy" id="2930389"/>
    <lineage>
        <taxon>Bacteria</taxon>
        <taxon>Pseudomonadati</taxon>
        <taxon>Pseudomonadota</taxon>
        <taxon>Alphaproteobacteria</taxon>
        <taxon>Sphingomonadales</taxon>
        <taxon>Sphingomonadaceae</taxon>
        <taxon>Novosphingobium</taxon>
    </lineage>
</organism>
<evidence type="ECO:0000256" key="1">
    <source>
        <dbReference type="SAM" id="MobiDB-lite"/>
    </source>
</evidence>
<proteinExistence type="predicted"/>
<evidence type="ECO:0000259" key="2">
    <source>
        <dbReference type="Pfam" id="PF13480"/>
    </source>
</evidence>
<comment type="caution">
    <text evidence="3">The sequence shown here is derived from an EMBL/GenBank/DDBJ whole genome shotgun (WGS) entry which is preliminary data.</text>
</comment>
<sequence>MAGNVVKIEYHSDLKEVQSDGQLARLLSDACQHAPFDRLAWWQMLEEHCGLPPLLAVAREGDQAAVLPLALQSGTAFAPNTSVAPAQAGAPLSSALEPEAGAPPARGRRGGFTRTSGLGHLSALANWYTFRFRPILAGEPALLTALARDLARQSHRVTLSGVPDEDGSATQLTEAFRAAGWLVLREACDTNHVLPVEGRSYEAYIAARPGRLRTTLKRKSGKVETQVLTHFDEDVWAAYEDIYAESWKPEEGSPDFLRAFARAEGGAGRLRLGVARVGGEAVAAQMWTVEGGTAFIHKLAHREAAKPFSPGSVLTAALFRHVIDGDAVDLVDFGTGGDPYKRDWMEQVRPRFRLDMFRPAAPANWPFLAKTGLRRGLSRLAAKAKRG</sequence>
<evidence type="ECO:0000313" key="4">
    <source>
        <dbReference type="Proteomes" id="UP001202281"/>
    </source>
</evidence>
<evidence type="ECO:0000313" key="3">
    <source>
        <dbReference type="EMBL" id="MCJ2187287.1"/>
    </source>
</evidence>
<dbReference type="Proteomes" id="UP001202281">
    <property type="component" value="Unassembled WGS sequence"/>
</dbReference>
<protein>
    <submittedName>
        <fullName evidence="3">GNAT family N-acetyltransferase</fullName>
    </submittedName>
</protein>
<keyword evidence="4" id="KW-1185">Reference proteome</keyword>
<accession>A0ABT0BQG6</accession>
<feature type="domain" description="BioF2-like acetyltransferase" evidence="2">
    <location>
        <begin position="213"/>
        <end position="342"/>
    </location>
</feature>
<dbReference type="SUPFAM" id="SSF55729">
    <property type="entry name" value="Acyl-CoA N-acyltransferases (Nat)"/>
    <property type="match status" value="1"/>
</dbReference>
<gene>
    <name evidence="3" type="ORF">MTR66_10750</name>
</gene>
<dbReference type="EMBL" id="JALHLG010000013">
    <property type="protein sequence ID" value="MCJ2187287.1"/>
    <property type="molecule type" value="Genomic_DNA"/>
</dbReference>
<feature type="region of interest" description="Disordered" evidence="1">
    <location>
        <begin position="88"/>
        <end position="112"/>
    </location>
</feature>
<dbReference type="InterPro" id="IPR038740">
    <property type="entry name" value="BioF2-like_GNAT_dom"/>
</dbReference>
<name>A0ABT0BQG6_9SPHN</name>
<dbReference type="Pfam" id="PF13480">
    <property type="entry name" value="Acetyltransf_6"/>
    <property type="match status" value="1"/>
</dbReference>